<dbReference type="RefSeq" id="WP_133054917.1">
    <property type="nucleotide sequence ID" value="NZ_AP022609.1"/>
</dbReference>
<dbReference type="OrthoDB" id="4764765at2"/>
<dbReference type="Proteomes" id="UP000467260">
    <property type="component" value="Chromosome"/>
</dbReference>
<accession>A0A7I7X9L2</accession>
<dbReference type="KEGG" id="mhib:MHIB_34360"/>
<sequence>MTSKLALSATPPHEIAPPHRSSRLLIPILVALSVSALVVAIVALVRPTQPLTSVHTEQQRIAAKAHLCETYSLAADAEHVETNGDDPALARISLVNGAGMLESATSDPALEAEYGAAAKALAQSYRAMAAGASLGSEDSVYKSALKAVIAQESVLKLFCGQ</sequence>
<name>A0A7I7X9L2_9MYCO</name>
<dbReference type="EMBL" id="AP022609">
    <property type="protein sequence ID" value="BBZ25018.1"/>
    <property type="molecule type" value="Genomic_DNA"/>
</dbReference>
<organism evidence="2 3">
    <name type="scientific">Mycolicibacter hiberniae</name>
    <dbReference type="NCBI Taxonomy" id="29314"/>
    <lineage>
        <taxon>Bacteria</taxon>
        <taxon>Bacillati</taxon>
        <taxon>Actinomycetota</taxon>
        <taxon>Actinomycetes</taxon>
        <taxon>Mycobacteriales</taxon>
        <taxon>Mycobacteriaceae</taxon>
        <taxon>Mycolicibacter</taxon>
    </lineage>
</organism>
<reference evidence="2 3" key="1">
    <citation type="journal article" date="2019" name="Emerg. Microbes Infect.">
        <title>Comprehensive subspecies identification of 175 nontuberculous mycobacteria species based on 7547 genomic profiles.</title>
        <authorList>
            <person name="Matsumoto Y."/>
            <person name="Kinjo T."/>
            <person name="Motooka D."/>
            <person name="Nabeya D."/>
            <person name="Jung N."/>
            <person name="Uechi K."/>
            <person name="Horii T."/>
            <person name="Iida T."/>
            <person name="Fujita J."/>
            <person name="Nakamura S."/>
        </authorList>
    </citation>
    <scope>NUCLEOTIDE SEQUENCE [LARGE SCALE GENOMIC DNA]</scope>
    <source>
        <strain evidence="2 3">JCM 13571</strain>
    </source>
</reference>
<gene>
    <name evidence="2" type="ORF">MHIB_34360</name>
</gene>
<evidence type="ECO:0000256" key="1">
    <source>
        <dbReference type="SAM" id="Phobius"/>
    </source>
</evidence>
<evidence type="ECO:0000313" key="3">
    <source>
        <dbReference type="Proteomes" id="UP000467260"/>
    </source>
</evidence>
<keyword evidence="1" id="KW-1133">Transmembrane helix</keyword>
<keyword evidence="1" id="KW-0812">Transmembrane</keyword>
<keyword evidence="1" id="KW-0472">Membrane</keyword>
<dbReference type="AlphaFoldDB" id="A0A7I7X9L2"/>
<proteinExistence type="predicted"/>
<evidence type="ECO:0000313" key="2">
    <source>
        <dbReference type="EMBL" id="BBZ25018.1"/>
    </source>
</evidence>
<keyword evidence="3" id="KW-1185">Reference proteome</keyword>
<protein>
    <submittedName>
        <fullName evidence="2">Uncharacterized protein</fullName>
    </submittedName>
</protein>
<feature type="transmembrane region" description="Helical" evidence="1">
    <location>
        <begin position="24"/>
        <end position="45"/>
    </location>
</feature>